<reference evidence="1 2" key="1">
    <citation type="journal article" date="2015" name="Nature">
        <title>rRNA introns, odd ribosomes, and small enigmatic genomes across a large radiation of phyla.</title>
        <authorList>
            <person name="Brown C.T."/>
            <person name="Hug L.A."/>
            <person name="Thomas B.C."/>
            <person name="Sharon I."/>
            <person name="Castelle C.J."/>
            <person name="Singh A."/>
            <person name="Wilkins M.J."/>
            <person name="Williams K.H."/>
            <person name="Banfield J.F."/>
        </authorList>
    </citation>
    <scope>NUCLEOTIDE SEQUENCE [LARGE SCALE GENOMIC DNA]</scope>
</reference>
<dbReference type="PANTHER" id="PTHR39189:SF1">
    <property type="entry name" value="UPF0173 METAL-DEPENDENT HYDROLASE YTKL"/>
    <property type="match status" value="1"/>
</dbReference>
<dbReference type="AlphaFoldDB" id="A0A0G0W3L5"/>
<accession>A0A0G0W3L5</accession>
<sequence length="216" mass="23851">MEITYIGHSCFKIKGKEISIVIDPYDSKIGYKLPKLEADLLLTTHDHFDHHNIAGVSGYKLLIDGPGEYEVNGAFIYGISTYHDDKKGGERGTQTMYLIDIDGFTLMHLGDLGHELSTDTLEKVAKVDVLMIPIGGVFTINAEKAAQVISSLEPGIVLPMHYKTDDLVGFDDLQGIDKFMDEMGVENNVKKEEKLKISSASDVPEDTEVVILKPAH</sequence>
<dbReference type="Gene3D" id="3.60.15.10">
    <property type="entry name" value="Ribonuclease Z/Hydroxyacylglutathione hydrolase-like"/>
    <property type="match status" value="1"/>
</dbReference>
<dbReference type="GO" id="GO:0016787">
    <property type="term" value="F:hydrolase activity"/>
    <property type="evidence" value="ECO:0007669"/>
    <property type="project" value="UniProtKB-KW"/>
</dbReference>
<dbReference type="SUPFAM" id="SSF56281">
    <property type="entry name" value="Metallo-hydrolase/oxidoreductase"/>
    <property type="match status" value="1"/>
</dbReference>
<name>A0A0G0W3L5_UNCKA</name>
<proteinExistence type="predicted"/>
<dbReference type="InterPro" id="IPR036866">
    <property type="entry name" value="RibonucZ/Hydroxyglut_hydro"/>
</dbReference>
<protein>
    <submittedName>
        <fullName evidence="1">Zn-dependent hydrolase of the beta-lactamase fold-like protein</fullName>
    </submittedName>
</protein>
<comment type="caution">
    <text evidence="1">The sequence shown here is derived from an EMBL/GenBank/DDBJ whole genome shotgun (WGS) entry which is preliminary data.</text>
</comment>
<dbReference type="EMBL" id="LCBF01000027">
    <property type="protein sequence ID" value="KKS06592.1"/>
    <property type="molecule type" value="Genomic_DNA"/>
</dbReference>
<evidence type="ECO:0000313" key="1">
    <source>
        <dbReference type="EMBL" id="KKS06592.1"/>
    </source>
</evidence>
<dbReference type="Pfam" id="PF13483">
    <property type="entry name" value="Lactamase_B_3"/>
    <property type="match status" value="1"/>
</dbReference>
<keyword evidence="1" id="KW-0378">Hydrolase</keyword>
<gene>
    <name evidence="1" type="ORF">UU59_C0027G0008</name>
</gene>
<organism evidence="1 2">
    <name type="scientific">candidate division WWE3 bacterium GW2011_GWE1_41_27</name>
    <dbReference type="NCBI Taxonomy" id="1619131"/>
    <lineage>
        <taxon>Bacteria</taxon>
        <taxon>Katanobacteria</taxon>
    </lineage>
</organism>
<evidence type="ECO:0000313" key="2">
    <source>
        <dbReference type="Proteomes" id="UP000034544"/>
    </source>
</evidence>
<dbReference type="Proteomes" id="UP000034544">
    <property type="component" value="Unassembled WGS sequence"/>
</dbReference>
<dbReference type="PANTHER" id="PTHR39189">
    <property type="entry name" value="UPF0173 METAL-DEPENDENT HYDROLASE YTKL"/>
    <property type="match status" value="1"/>
</dbReference>